<reference evidence="1 2" key="1">
    <citation type="journal article" date="2023" name="Life. Sci Alliance">
        <title>Evolutionary insights into 3D genome organization and epigenetic landscape of Vigna mungo.</title>
        <authorList>
            <person name="Junaid A."/>
            <person name="Singh B."/>
            <person name="Bhatia S."/>
        </authorList>
    </citation>
    <scope>NUCLEOTIDE SEQUENCE [LARGE SCALE GENOMIC DNA]</scope>
    <source>
        <strain evidence="1">Urdbean</strain>
    </source>
</reference>
<gene>
    <name evidence="1" type="ORF">V8G54_006339</name>
</gene>
<accession>A0AAQ3P1Q6</accession>
<evidence type="ECO:0000313" key="1">
    <source>
        <dbReference type="EMBL" id="WVZ19017.1"/>
    </source>
</evidence>
<evidence type="ECO:0000313" key="2">
    <source>
        <dbReference type="Proteomes" id="UP001374535"/>
    </source>
</evidence>
<dbReference type="AlphaFoldDB" id="A0AAQ3P1Q6"/>
<organism evidence="1 2">
    <name type="scientific">Vigna mungo</name>
    <name type="common">Black gram</name>
    <name type="synonym">Phaseolus mungo</name>
    <dbReference type="NCBI Taxonomy" id="3915"/>
    <lineage>
        <taxon>Eukaryota</taxon>
        <taxon>Viridiplantae</taxon>
        <taxon>Streptophyta</taxon>
        <taxon>Embryophyta</taxon>
        <taxon>Tracheophyta</taxon>
        <taxon>Spermatophyta</taxon>
        <taxon>Magnoliopsida</taxon>
        <taxon>eudicotyledons</taxon>
        <taxon>Gunneridae</taxon>
        <taxon>Pentapetalae</taxon>
        <taxon>rosids</taxon>
        <taxon>fabids</taxon>
        <taxon>Fabales</taxon>
        <taxon>Fabaceae</taxon>
        <taxon>Papilionoideae</taxon>
        <taxon>50 kb inversion clade</taxon>
        <taxon>NPAAA clade</taxon>
        <taxon>indigoferoid/millettioid clade</taxon>
        <taxon>Phaseoleae</taxon>
        <taxon>Vigna</taxon>
    </lineage>
</organism>
<keyword evidence="2" id="KW-1185">Reference proteome</keyword>
<name>A0AAQ3P1Q6_VIGMU</name>
<protein>
    <submittedName>
        <fullName evidence="1">Uncharacterized protein</fullName>
    </submittedName>
</protein>
<dbReference type="EMBL" id="CP144699">
    <property type="protein sequence ID" value="WVZ19017.1"/>
    <property type="molecule type" value="Genomic_DNA"/>
</dbReference>
<dbReference type="Proteomes" id="UP001374535">
    <property type="component" value="Chromosome 2"/>
</dbReference>
<sequence length="221" mass="22824">MKQCFGNQITEQINKLNRIVGGNRISNAVVDIEGHGGVDQCNNGNLKLESLVDNARLAVGVDNDDAIGGLGGTEDELLVAGAELLGAVAVGEEAAGAPEGAGGGGVGANLLGHEVEDVVEERVGVDEHEAGVVAGEGGDEVEGAAHANEGFVGVDDGHSVAEAIGVALEMVSNNSSTHLRIRAQQLLYHYRMDRHAFTPSILSPTPLGFFDLSFFLLTSKS</sequence>
<proteinExistence type="predicted"/>